<reference evidence="7" key="1">
    <citation type="submission" date="2011-10" db="EMBL/GenBank/DDBJ databases">
        <authorList>
            <person name="Genoscope - CEA"/>
        </authorList>
    </citation>
    <scope>NUCLEOTIDE SEQUENCE</scope>
</reference>
<dbReference type="GO" id="GO:0006388">
    <property type="term" value="P:tRNA splicing, via endonucleolytic cleavage and ligation"/>
    <property type="evidence" value="ECO:0007669"/>
    <property type="project" value="TreeGrafter"/>
</dbReference>
<dbReference type="GO" id="GO:0000215">
    <property type="term" value="F:tRNA 2'-phosphotransferase activity"/>
    <property type="evidence" value="ECO:0007669"/>
    <property type="project" value="UniProtKB-EC"/>
</dbReference>
<dbReference type="OrthoDB" id="419694at2759"/>
<dbReference type="AlphaFoldDB" id="G8Y8M1"/>
<accession>G8Y8M1</accession>
<dbReference type="Gene3D" id="1.10.10.970">
    <property type="entry name" value="RNA 2'-phosphotransferase, Tpt1/KptA family, N-terminal domain"/>
    <property type="match status" value="1"/>
</dbReference>
<dbReference type="FunCoup" id="G8Y8M1">
    <property type="interactions" value="375"/>
</dbReference>
<evidence type="ECO:0000256" key="5">
    <source>
        <dbReference type="ARBA" id="ARBA00023027"/>
    </source>
</evidence>
<proteinExistence type="inferred from homology"/>
<name>G8Y8M1_PICSO</name>
<evidence type="ECO:0000256" key="1">
    <source>
        <dbReference type="ARBA" id="ARBA00003343"/>
    </source>
</evidence>
<dbReference type="InterPro" id="IPR002745">
    <property type="entry name" value="Ptrans_KptA/Tpt1"/>
</dbReference>
<evidence type="ECO:0000256" key="3">
    <source>
        <dbReference type="ARBA" id="ARBA00012007"/>
    </source>
</evidence>
<dbReference type="PANTHER" id="PTHR12684:SF2">
    <property type="entry name" value="TRNA 2'-PHOSPHOTRANSFERASE 1"/>
    <property type="match status" value="1"/>
</dbReference>
<keyword evidence="9" id="KW-1185">Reference proteome</keyword>
<organism evidence="7 9">
    <name type="scientific">Pichia sorbitophila (strain ATCC MYA-4447 / BCRC 22081 / CBS 7064 / NBRC 10061 / NRRL Y-12695)</name>
    <name type="common">Hybrid yeast</name>
    <dbReference type="NCBI Taxonomy" id="559304"/>
    <lineage>
        <taxon>Eukaryota</taxon>
        <taxon>Fungi</taxon>
        <taxon>Dikarya</taxon>
        <taxon>Ascomycota</taxon>
        <taxon>Saccharomycotina</taxon>
        <taxon>Pichiomycetes</taxon>
        <taxon>Debaryomycetaceae</taxon>
        <taxon>Millerozyma</taxon>
    </lineage>
</organism>
<dbReference type="SUPFAM" id="SSF56399">
    <property type="entry name" value="ADP-ribosylation"/>
    <property type="match status" value="1"/>
</dbReference>
<keyword evidence="4" id="KW-0808">Transferase</keyword>
<dbReference type="InParanoid" id="G8Y8M1"/>
<comment type="catalytic activity">
    <reaction evidence="6">
        <text>2'-phospho-[ligated tRNA] + NAD(+) = mature tRNA + ADP-alpha-D-ribose 1'',2''-cyclic phosphate + nicotinamide</text>
        <dbReference type="Rhea" id="RHEA:23324"/>
        <dbReference type="Rhea" id="RHEA-COMP:11106"/>
        <dbReference type="Rhea" id="RHEA-COMP:11107"/>
        <dbReference type="ChEBI" id="CHEBI:17154"/>
        <dbReference type="ChEBI" id="CHEBI:57540"/>
        <dbReference type="ChEBI" id="CHEBI:76596"/>
        <dbReference type="ChEBI" id="CHEBI:82883"/>
        <dbReference type="ChEBI" id="CHEBI:85027"/>
        <dbReference type="EC" id="2.7.1.160"/>
    </reaction>
</comment>
<dbReference type="InterPro" id="IPR042081">
    <property type="entry name" value="RNA_2'-PTrans_C"/>
</dbReference>
<comment type="similarity">
    <text evidence="2">Belongs to the KptA/TPT1 family.</text>
</comment>
<gene>
    <name evidence="7" type="primary">Piso0_004373</name>
    <name evidence="7" type="ORF">GNLVRS01_PISO0K15454g</name>
    <name evidence="8" type="ORF">GNLVRS01_PISO0L15455g</name>
</gene>
<keyword evidence="5" id="KW-0520">NAD</keyword>
<evidence type="ECO:0000313" key="7">
    <source>
        <dbReference type="EMBL" id="CCE83785.1"/>
    </source>
</evidence>
<dbReference type="Pfam" id="PF01885">
    <property type="entry name" value="PTS_2-RNA"/>
    <property type="match status" value="1"/>
</dbReference>
<evidence type="ECO:0000313" key="8">
    <source>
        <dbReference type="EMBL" id="CCE84816.1"/>
    </source>
</evidence>
<reference evidence="9" key="2">
    <citation type="journal article" date="2012" name="G3 (Bethesda)">
        <title>Pichia sorbitophila, an interspecies yeast hybrid reveals early steps of genome resolution following polyploidization.</title>
        <authorList>
            <person name="Leh Louis V."/>
            <person name="Despons L."/>
            <person name="Friedrich A."/>
            <person name="Martin T."/>
            <person name="Durrens P."/>
            <person name="Casaregola S."/>
            <person name="Neuveglise C."/>
            <person name="Fairhead C."/>
            <person name="Marck C."/>
            <person name="Cruz J.A."/>
            <person name="Straub M.L."/>
            <person name="Kugler V."/>
            <person name="Sacerdot C."/>
            <person name="Uzunov Z."/>
            <person name="Thierry A."/>
            <person name="Weiss S."/>
            <person name="Bleykasten C."/>
            <person name="De Montigny J."/>
            <person name="Jacques N."/>
            <person name="Jung P."/>
            <person name="Lemaire M."/>
            <person name="Mallet S."/>
            <person name="Morel G."/>
            <person name="Richard G.F."/>
            <person name="Sarkar A."/>
            <person name="Savel G."/>
            <person name="Schacherer J."/>
            <person name="Seret M.L."/>
            <person name="Talla E."/>
            <person name="Samson G."/>
            <person name="Jubin C."/>
            <person name="Poulain J."/>
            <person name="Vacherie B."/>
            <person name="Barbe V."/>
            <person name="Pelletier E."/>
            <person name="Sherman D.J."/>
            <person name="Westhof E."/>
            <person name="Weissenbach J."/>
            <person name="Baret P.V."/>
            <person name="Wincker P."/>
            <person name="Gaillardin C."/>
            <person name="Dujon B."/>
            <person name="Souciet J.L."/>
        </authorList>
    </citation>
    <scope>NUCLEOTIDE SEQUENCE [LARGE SCALE GENOMIC DNA]</scope>
    <source>
        <strain evidence="9">ATCC MYA-4447 / BCRC 22081 / CBS 7064 / NBRC 10061 / NRRL Y-12695</strain>
    </source>
</reference>
<dbReference type="Proteomes" id="UP000005222">
    <property type="component" value="Chromosome K"/>
</dbReference>
<evidence type="ECO:0000256" key="2">
    <source>
        <dbReference type="ARBA" id="ARBA00009836"/>
    </source>
</evidence>
<dbReference type="InterPro" id="IPR042080">
    <property type="entry name" value="RNA_2'-PTrans_N"/>
</dbReference>
<evidence type="ECO:0000313" key="9">
    <source>
        <dbReference type="Proteomes" id="UP000005222"/>
    </source>
</evidence>
<dbReference type="Gene3D" id="3.20.170.30">
    <property type="match status" value="1"/>
</dbReference>
<comment type="function">
    <text evidence="1">Catalyzes the last step of tRNA splicing, the transfer of the splice junction 2'-phosphate from ligated tRNA to NAD to produce ADP-ribose 1''-2'' cyclic phosphate.</text>
</comment>
<dbReference type="eggNOG" id="KOG2278">
    <property type="taxonomic scope" value="Eukaryota"/>
</dbReference>
<evidence type="ECO:0000256" key="6">
    <source>
        <dbReference type="ARBA" id="ARBA00047949"/>
    </source>
</evidence>
<dbReference type="HOGENOM" id="CLU_052998_1_1_1"/>
<sequence>MASPSPEKRDTLISKSLSYLLRHGAIKEKLDIDSKGYVKVSELLNHNRLKTHKTTVEDIRRVVENNEKKRFLLIEEPELRICATQGHSISIVTDENLVPLSRDAIPDKVYHGTYRKKLSQIFQSGGLKRMGRNHIHFASSLSSVSGVRKSCDAFIYIDVPRCLDHGLRFYKSENLVILTPGDDHGMVPCHLFAMVLDRNNSPIEIPSTAEPIAR</sequence>
<dbReference type="EMBL" id="FO082049">
    <property type="protein sequence ID" value="CCE83785.1"/>
    <property type="molecule type" value="Genomic_DNA"/>
</dbReference>
<dbReference type="PANTHER" id="PTHR12684">
    <property type="entry name" value="PUTATIVE PHOSPHOTRANSFERASE"/>
    <property type="match status" value="1"/>
</dbReference>
<dbReference type="EC" id="2.7.1.160" evidence="3"/>
<evidence type="ECO:0000256" key="4">
    <source>
        <dbReference type="ARBA" id="ARBA00022679"/>
    </source>
</evidence>
<dbReference type="Proteomes" id="UP000005222">
    <property type="component" value="Chromosome L"/>
</dbReference>
<dbReference type="EMBL" id="FO082048">
    <property type="protein sequence ID" value="CCE84816.1"/>
    <property type="molecule type" value="Genomic_DNA"/>
</dbReference>
<dbReference type="STRING" id="559304.G8Y8M1"/>
<protein>
    <recommendedName>
        <fullName evidence="3">2'-phosphotransferase</fullName>
        <ecNumber evidence="3">2.7.1.160</ecNumber>
    </recommendedName>
</protein>